<feature type="domain" description="PIPK" evidence="6">
    <location>
        <begin position="1"/>
        <end position="290"/>
    </location>
</feature>
<dbReference type="InterPro" id="IPR023610">
    <property type="entry name" value="PInositol-4/5-P-5/4-kinase"/>
</dbReference>
<keyword evidence="2 4" id="KW-0418">Kinase</keyword>
<dbReference type="EC" id="2.7.1.68" evidence="1"/>
<evidence type="ECO:0000256" key="2">
    <source>
        <dbReference type="ARBA" id="ARBA00022777"/>
    </source>
</evidence>
<proteinExistence type="predicted"/>
<keyword evidence="4" id="KW-0808">Transferase</keyword>
<accession>A0A7G2DPK0</accession>
<dbReference type="PROSITE" id="PS51455">
    <property type="entry name" value="PIPK"/>
    <property type="match status" value="1"/>
</dbReference>
<keyword evidence="4" id="KW-0547">Nucleotide-binding</keyword>
<dbReference type="Gene3D" id="3.30.810.10">
    <property type="entry name" value="2-Layer Sandwich"/>
    <property type="match status" value="1"/>
</dbReference>
<dbReference type="Proteomes" id="UP000516314">
    <property type="component" value="Chromosome 1"/>
</dbReference>
<dbReference type="SMART" id="SM00330">
    <property type="entry name" value="PIPKc"/>
    <property type="match status" value="1"/>
</dbReference>
<dbReference type="Pfam" id="PF01504">
    <property type="entry name" value="PIP5K"/>
    <property type="match status" value="1"/>
</dbReference>
<sequence>MFTREITAKDVKATEKNRIRYSSKHIKHLPPGTITEFEWKDYCPLGFRLIQELEDINHDEYMKSICNDETLRKLSSSKVGNMFLLSKDDRFLIKILRKSEIKVILEMLPGYFRHIHKYRSTLLSKNYGAHSVKPIGGVKSDVFMNKVYDLKGSSQGRTNKKIKVRDKTILKDIDLDFCFYVDSLARHRLIKQTKLDCELLEDEGIMDYSLMLGLQVKGSCHGSVDELSPVYDSFTSRGSVDSNSSKFMKTASNSPDRSSSTMYSCTPSRSNFLNPSLNDLQYLNSCRALT</sequence>
<evidence type="ECO:0000256" key="4">
    <source>
        <dbReference type="PROSITE-ProRule" id="PRU00781"/>
    </source>
</evidence>
<keyword evidence="3 4" id="KW-0067">ATP-binding</keyword>
<gene>
    <name evidence="7" type="ORF">AT9943_LOCUS43</name>
</gene>
<reference evidence="7 8" key="1">
    <citation type="submission" date="2020-09" db="EMBL/GenBank/DDBJ databases">
        <authorList>
            <person name="Ashkenazy H."/>
        </authorList>
    </citation>
    <scope>NUCLEOTIDE SEQUENCE [LARGE SCALE GENOMIC DNA]</scope>
    <source>
        <strain evidence="8">cv. Cdm-0</strain>
    </source>
</reference>
<protein>
    <recommendedName>
        <fullName evidence="1">1-phosphatidylinositol-4-phosphate 5-kinase</fullName>
        <ecNumber evidence="1">2.7.1.68</ecNumber>
    </recommendedName>
</protein>
<dbReference type="SUPFAM" id="SSF56104">
    <property type="entry name" value="SAICAR synthase-like"/>
    <property type="match status" value="1"/>
</dbReference>
<dbReference type="GO" id="GO:0016308">
    <property type="term" value="F:1-phosphatidylinositol-4-phosphate 5-kinase activity"/>
    <property type="evidence" value="ECO:0007669"/>
    <property type="project" value="UniProtKB-EC"/>
</dbReference>
<evidence type="ECO:0000256" key="5">
    <source>
        <dbReference type="SAM" id="MobiDB-lite"/>
    </source>
</evidence>
<evidence type="ECO:0000256" key="1">
    <source>
        <dbReference type="ARBA" id="ARBA00012172"/>
    </source>
</evidence>
<evidence type="ECO:0000259" key="6">
    <source>
        <dbReference type="PROSITE" id="PS51455"/>
    </source>
</evidence>
<name>A0A7G2DPK0_ARATH</name>
<evidence type="ECO:0000256" key="3">
    <source>
        <dbReference type="ARBA" id="ARBA00022840"/>
    </source>
</evidence>
<dbReference type="AlphaFoldDB" id="A0A7G2DPK0"/>
<dbReference type="Gene3D" id="3.30.800.10">
    <property type="entry name" value="Phosphatidylinositol Phosphate Kinase II Beta"/>
    <property type="match status" value="1"/>
</dbReference>
<dbReference type="PANTHER" id="PTHR23086">
    <property type="entry name" value="PHOSPHATIDYLINOSITOL-4-PHOSPHATE 5-KINASE"/>
    <property type="match status" value="1"/>
</dbReference>
<organism evidence="7 8">
    <name type="scientific">Arabidopsis thaliana</name>
    <name type="common">Mouse-ear cress</name>
    <dbReference type="NCBI Taxonomy" id="3702"/>
    <lineage>
        <taxon>Eukaryota</taxon>
        <taxon>Viridiplantae</taxon>
        <taxon>Streptophyta</taxon>
        <taxon>Embryophyta</taxon>
        <taxon>Tracheophyta</taxon>
        <taxon>Spermatophyta</taxon>
        <taxon>Magnoliopsida</taxon>
        <taxon>eudicotyledons</taxon>
        <taxon>Gunneridae</taxon>
        <taxon>Pentapetalae</taxon>
        <taxon>rosids</taxon>
        <taxon>malvids</taxon>
        <taxon>Brassicales</taxon>
        <taxon>Brassicaceae</taxon>
        <taxon>Camelineae</taxon>
        <taxon>Arabidopsis</taxon>
    </lineage>
</organism>
<dbReference type="InterPro" id="IPR027483">
    <property type="entry name" value="PInositol-4-P-4/5-kinase_C_sf"/>
</dbReference>
<dbReference type="EMBL" id="LR881466">
    <property type="protein sequence ID" value="CAD5311428.1"/>
    <property type="molecule type" value="Genomic_DNA"/>
</dbReference>
<dbReference type="InterPro" id="IPR002498">
    <property type="entry name" value="PInositol-4-P-4/5-kinase_core"/>
</dbReference>
<evidence type="ECO:0000313" key="7">
    <source>
        <dbReference type="EMBL" id="CAD5311428.1"/>
    </source>
</evidence>
<dbReference type="GO" id="GO:0005524">
    <property type="term" value="F:ATP binding"/>
    <property type="evidence" value="ECO:0007669"/>
    <property type="project" value="UniProtKB-UniRule"/>
</dbReference>
<dbReference type="GO" id="GO:0046488">
    <property type="term" value="P:phosphatidylinositol metabolic process"/>
    <property type="evidence" value="ECO:0007669"/>
    <property type="project" value="UniProtKB-UniRule"/>
</dbReference>
<dbReference type="InterPro" id="IPR027484">
    <property type="entry name" value="PInositol-4-P-5-kinase_N"/>
</dbReference>
<feature type="region of interest" description="Disordered" evidence="5">
    <location>
        <begin position="237"/>
        <end position="263"/>
    </location>
</feature>
<dbReference type="PANTHER" id="PTHR23086:SF111">
    <property type="entry name" value="PHOSPHATIDYLINOSITOL 4-PHOSPHATE 5-KINASE 10"/>
    <property type="match status" value="1"/>
</dbReference>
<evidence type="ECO:0000313" key="8">
    <source>
        <dbReference type="Proteomes" id="UP000516314"/>
    </source>
</evidence>